<dbReference type="EMBL" id="JAYMYQ010000007">
    <property type="protein sequence ID" value="KAK7321006.1"/>
    <property type="molecule type" value="Genomic_DNA"/>
</dbReference>
<evidence type="ECO:0000313" key="2">
    <source>
        <dbReference type="Proteomes" id="UP001367508"/>
    </source>
</evidence>
<gene>
    <name evidence="1" type="ORF">VNO77_31051</name>
</gene>
<dbReference type="Proteomes" id="UP001367508">
    <property type="component" value="Unassembled WGS sequence"/>
</dbReference>
<name>A0AAN9Q3J5_CANGL</name>
<dbReference type="AlphaFoldDB" id="A0AAN9Q3J5"/>
<organism evidence="1 2">
    <name type="scientific">Canavalia gladiata</name>
    <name type="common">Sword bean</name>
    <name type="synonym">Dolichos gladiatus</name>
    <dbReference type="NCBI Taxonomy" id="3824"/>
    <lineage>
        <taxon>Eukaryota</taxon>
        <taxon>Viridiplantae</taxon>
        <taxon>Streptophyta</taxon>
        <taxon>Embryophyta</taxon>
        <taxon>Tracheophyta</taxon>
        <taxon>Spermatophyta</taxon>
        <taxon>Magnoliopsida</taxon>
        <taxon>eudicotyledons</taxon>
        <taxon>Gunneridae</taxon>
        <taxon>Pentapetalae</taxon>
        <taxon>rosids</taxon>
        <taxon>fabids</taxon>
        <taxon>Fabales</taxon>
        <taxon>Fabaceae</taxon>
        <taxon>Papilionoideae</taxon>
        <taxon>50 kb inversion clade</taxon>
        <taxon>NPAAA clade</taxon>
        <taxon>indigoferoid/millettioid clade</taxon>
        <taxon>Phaseoleae</taxon>
        <taxon>Canavalia</taxon>
    </lineage>
</organism>
<sequence>MDQVRELLENVLVMFDSEEQVVHPTATISHLTQEAPRETYDTFQYESPSSSSVGLFSTQGLPSPFDYFSTSHSTSPLDLHIGSSFVTSSLYHPSMITLASPIAWVQSYNDSGDIFCDFPS</sequence>
<comment type="caution">
    <text evidence="1">The sequence shown here is derived from an EMBL/GenBank/DDBJ whole genome shotgun (WGS) entry which is preliminary data.</text>
</comment>
<reference evidence="1 2" key="1">
    <citation type="submission" date="2024-01" db="EMBL/GenBank/DDBJ databases">
        <title>The genomes of 5 underutilized Papilionoideae crops provide insights into root nodulation and disease resistanc.</title>
        <authorList>
            <person name="Jiang F."/>
        </authorList>
    </citation>
    <scope>NUCLEOTIDE SEQUENCE [LARGE SCALE GENOMIC DNA]</scope>
    <source>
        <strain evidence="1">LVBAO_FW01</strain>
        <tissue evidence="1">Leaves</tissue>
    </source>
</reference>
<accession>A0AAN9Q3J5</accession>
<proteinExistence type="predicted"/>
<evidence type="ECO:0000313" key="1">
    <source>
        <dbReference type="EMBL" id="KAK7321006.1"/>
    </source>
</evidence>
<protein>
    <submittedName>
        <fullName evidence="1">Uncharacterized protein</fullName>
    </submittedName>
</protein>
<keyword evidence="2" id="KW-1185">Reference proteome</keyword>